<reference evidence="1" key="1">
    <citation type="submission" date="2021-02" db="EMBL/GenBank/DDBJ databases">
        <authorList>
            <person name="Nowell W R."/>
        </authorList>
    </citation>
    <scope>NUCLEOTIDE SEQUENCE</scope>
</reference>
<dbReference type="SUPFAM" id="SSF56399">
    <property type="entry name" value="ADP-ribosylation"/>
    <property type="match status" value="1"/>
</dbReference>
<evidence type="ECO:0000313" key="2">
    <source>
        <dbReference type="EMBL" id="CAF4566818.1"/>
    </source>
</evidence>
<gene>
    <name evidence="1" type="ORF">GPM918_LOCUS45259</name>
    <name evidence="2" type="ORF">SRO942_LOCUS47605</name>
</gene>
<name>A0A816EIX3_9BILA</name>
<proteinExistence type="predicted"/>
<dbReference type="PANTHER" id="PTHR36649:SF28">
    <property type="entry name" value="UBIQUITIN-LIKE DOMAIN-CONTAINING PROTEIN"/>
    <property type="match status" value="1"/>
</dbReference>
<evidence type="ECO:0000313" key="1">
    <source>
        <dbReference type="EMBL" id="CAF1646594.1"/>
    </source>
</evidence>
<comment type="caution">
    <text evidence="1">The sequence shown here is derived from an EMBL/GenBank/DDBJ whole genome shotgun (WGS) entry which is preliminary data.</text>
</comment>
<organism evidence="1 3">
    <name type="scientific">Didymodactylos carnosus</name>
    <dbReference type="NCBI Taxonomy" id="1234261"/>
    <lineage>
        <taxon>Eukaryota</taxon>
        <taxon>Metazoa</taxon>
        <taxon>Spiralia</taxon>
        <taxon>Gnathifera</taxon>
        <taxon>Rotifera</taxon>
        <taxon>Eurotatoria</taxon>
        <taxon>Bdelloidea</taxon>
        <taxon>Philodinida</taxon>
        <taxon>Philodinidae</taxon>
        <taxon>Didymodactylos</taxon>
    </lineage>
</organism>
<keyword evidence="3" id="KW-1185">Reference proteome</keyword>
<accession>A0A816EIX3</accession>
<sequence>MSGTNTNEWPVSYHGTGKHNALSIAAEGFKLSKGVNFVHGKGIYSTPELEVAKLYAKEFQYENEIYICLIQNRVNPKYLQVFQTEVGTYWLSTAPPSDQSDLLETDLIRPYALCIF</sequence>
<dbReference type="Proteomes" id="UP000663829">
    <property type="component" value="Unassembled WGS sequence"/>
</dbReference>
<evidence type="ECO:0000313" key="3">
    <source>
        <dbReference type="Proteomes" id="UP000663829"/>
    </source>
</evidence>
<dbReference type="OrthoDB" id="428577at2759"/>
<dbReference type="Proteomes" id="UP000681722">
    <property type="component" value="Unassembled WGS sequence"/>
</dbReference>
<dbReference type="PANTHER" id="PTHR36649">
    <property type="entry name" value="UBIQUITIN-LIKE DOMAIN-CONTAINING PROTEIN"/>
    <property type="match status" value="1"/>
</dbReference>
<protein>
    <recommendedName>
        <fullName evidence="4">PARP catalytic domain-containing protein</fullName>
    </recommendedName>
</protein>
<dbReference type="EMBL" id="CAJOBC010119345">
    <property type="protein sequence ID" value="CAF4566818.1"/>
    <property type="molecule type" value="Genomic_DNA"/>
</dbReference>
<dbReference type="EMBL" id="CAJNOQ010049563">
    <property type="protein sequence ID" value="CAF1646594.1"/>
    <property type="molecule type" value="Genomic_DNA"/>
</dbReference>
<dbReference type="Gene3D" id="3.90.175.10">
    <property type="entry name" value="Diphtheria Toxin, domain 1"/>
    <property type="match status" value="1"/>
</dbReference>
<dbReference type="AlphaFoldDB" id="A0A816EIX3"/>
<evidence type="ECO:0008006" key="4">
    <source>
        <dbReference type="Google" id="ProtNLM"/>
    </source>
</evidence>